<evidence type="ECO:0000313" key="3">
    <source>
        <dbReference type="Proteomes" id="UP001054945"/>
    </source>
</evidence>
<proteinExistence type="predicted"/>
<dbReference type="CDD" id="cd18186">
    <property type="entry name" value="BTB_POZ_ZBTB_KLHL-like"/>
    <property type="match status" value="1"/>
</dbReference>
<accession>A0AAV4XTC5</accession>
<dbReference type="Gene3D" id="3.30.710.10">
    <property type="entry name" value="Potassium Channel Kv1.1, Chain A"/>
    <property type="match status" value="1"/>
</dbReference>
<sequence length="195" mass="22464">MRIAYVTLQGNIVIEVPVDFENVKLSICKILILDSSNKWEEFGICQDFKKPGEVFSFVLLVDNKNIDFWKKKYIPNGRLTLKCVISFTTKDEPDRFEAVKYGYGIPQKNIERPNACIKKAQTSSAFEERKGLPRTFKDEITSLYKEGILCDTHLRTETESFPAHKAVLSARSAVFKTMFSTDMREKIKNTSTFRI</sequence>
<organism evidence="2 3">
    <name type="scientific">Caerostris extrusa</name>
    <name type="common">Bark spider</name>
    <name type="synonym">Caerostris bankana</name>
    <dbReference type="NCBI Taxonomy" id="172846"/>
    <lineage>
        <taxon>Eukaryota</taxon>
        <taxon>Metazoa</taxon>
        <taxon>Ecdysozoa</taxon>
        <taxon>Arthropoda</taxon>
        <taxon>Chelicerata</taxon>
        <taxon>Arachnida</taxon>
        <taxon>Araneae</taxon>
        <taxon>Araneomorphae</taxon>
        <taxon>Entelegynae</taxon>
        <taxon>Araneoidea</taxon>
        <taxon>Araneidae</taxon>
        <taxon>Caerostris</taxon>
    </lineage>
</organism>
<name>A0AAV4XTC5_CAEEX</name>
<gene>
    <name evidence="2" type="primary">spop-b_56</name>
    <name evidence="2" type="ORF">CEXT_23351</name>
</gene>
<protein>
    <submittedName>
        <fullName evidence="2">Speckle-type POZ protein B</fullName>
    </submittedName>
</protein>
<evidence type="ECO:0000313" key="2">
    <source>
        <dbReference type="EMBL" id="GIY97246.1"/>
    </source>
</evidence>
<dbReference type="AlphaFoldDB" id="A0AAV4XTC5"/>
<keyword evidence="3" id="KW-1185">Reference proteome</keyword>
<dbReference type="SUPFAM" id="SSF54695">
    <property type="entry name" value="POZ domain"/>
    <property type="match status" value="1"/>
</dbReference>
<dbReference type="InterPro" id="IPR044714">
    <property type="entry name" value="AtSIBP1-like"/>
</dbReference>
<dbReference type="InterPro" id="IPR011333">
    <property type="entry name" value="SKP1/BTB/POZ_sf"/>
</dbReference>
<dbReference type="EMBL" id="BPLR01000757">
    <property type="protein sequence ID" value="GIY97246.1"/>
    <property type="molecule type" value="Genomic_DNA"/>
</dbReference>
<dbReference type="PANTHER" id="PTHR46672:SF4">
    <property type="entry name" value="OS08G0495500 PROTEIN"/>
    <property type="match status" value="1"/>
</dbReference>
<dbReference type="Proteomes" id="UP001054945">
    <property type="component" value="Unassembled WGS sequence"/>
</dbReference>
<feature type="domain" description="BTB" evidence="1">
    <location>
        <begin position="150"/>
        <end position="195"/>
    </location>
</feature>
<dbReference type="PANTHER" id="PTHR46672">
    <property type="entry name" value="OS08G0495500 PROTEIN-RELATED"/>
    <property type="match status" value="1"/>
</dbReference>
<dbReference type="InterPro" id="IPR000210">
    <property type="entry name" value="BTB/POZ_dom"/>
</dbReference>
<dbReference type="Pfam" id="PF00651">
    <property type="entry name" value="BTB"/>
    <property type="match status" value="1"/>
</dbReference>
<evidence type="ECO:0000259" key="1">
    <source>
        <dbReference type="PROSITE" id="PS50097"/>
    </source>
</evidence>
<dbReference type="PROSITE" id="PS50097">
    <property type="entry name" value="BTB"/>
    <property type="match status" value="1"/>
</dbReference>
<comment type="caution">
    <text evidence="2">The sequence shown here is derived from an EMBL/GenBank/DDBJ whole genome shotgun (WGS) entry which is preliminary data.</text>
</comment>
<reference evidence="2 3" key="1">
    <citation type="submission" date="2021-06" db="EMBL/GenBank/DDBJ databases">
        <title>Caerostris extrusa draft genome.</title>
        <authorList>
            <person name="Kono N."/>
            <person name="Arakawa K."/>
        </authorList>
    </citation>
    <scope>NUCLEOTIDE SEQUENCE [LARGE SCALE GENOMIC DNA]</scope>
</reference>